<proteinExistence type="predicted"/>
<dbReference type="RefSeq" id="WP_343772026.1">
    <property type="nucleotide sequence ID" value="NZ_BAAADV010000001.1"/>
</dbReference>
<dbReference type="EMBL" id="BAAADV010000001">
    <property type="protein sequence ID" value="GAA0661906.1"/>
    <property type="molecule type" value="Genomic_DNA"/>
</dbReference>
<reference evidence="1 2" key="1">
    <citation type="journal article" date="2019" name="Int. J. Syst. Evol. Microbiol.">
        <title>The Global Catalogue of Microorganisms (GCM) 10K type strain sequencing project: providing services to taxonomists for standard genome sequencing and annotation.</title>
        <authorList>
            <consortium name="The Broad Institute Genomics Platform"/>
            <consortium name="The Broad Institute Genome Sequencing Center for Infectious Disease"/>
            <person name="Wu L."/>
            <person name="Ma J."/>
        </authorList>
    </citation>
    <scope>NUCLEOTIDE SEQUENCE [LARGE SCALE GENOMIC DNA]</scope>
    <source>
        <strain evidence="1 2">JCM 16328</strain>
    </source>
</reference>
<dbReference type="AlphaFoldDB" id="A0AAV3T5S5"/>
<sequence length="64" mass="7307">MLGLILLFILCLLFLQWTVEYVLKSRVRVCTDCGNFFSKEGWLLGYPRPHDSCPECGKDVPGLD</sequence>
<evidence type="ECO:0000313" key="1">
    <source>
        <dbReference type="EMBL" id="GAA0661906.1"/>
    </source>
</evidence>
<gene>
    <name evidence="1" type="ORF">GCM10009020_02770</name>
</gene>
<dbReference type="Proteomes" id="UP001500420">
    <property type="component" value="Unassembled WGS sequence"/>
</dbReference>
<evidence type="ECO:0000313" key="2">
    <source>
        <dbReference type="Proteomes" id="UP001500420"/>
    </source>
</evidence>
<comment type="caution">
    <text evidence="1">The sequence shown here is derived from an EMBL/GenBank/DDBJ whole genome shotgun (WGS) entry which is preliminary data.</text>
</comment>
<accession>A0AAV3T5S5</accession>
<organism evidence="1 2">
    <name type="scientific">Natronoarchaeum mannanilyticum</name>
    <dbReference type="NCBI Taxonomy" id="926360"/>
    <lineage>
        <taxon>Archaea</taxon>
        <taxon>Methanobacteriati</taxon>
        <taxon>Methanobacteriota</taxon>
        <taxon>Stenosarchaea group</taxon>
        <taxon>Halobacteria</taxon>
        <taxon>Halobacteriales</taxon>
        <taxon>Natronoarchaeaceae</taxon>
    </lineage>
</organism>
<keyword evidence="2" id="KW-1185">Reference proteome</keyword>
<protein>
    <submittedName>
        <fullName evidence="1">Uncharacterized protein</fullName>
    </submittedName>
</protein>
<name>A0AAV3T5S5_9EURY</name>